<keyword evidence="3" id="KW-1185">Reference proteome</keyword>
<evidence type="ECO:0000256" key="1">
    <source>
        <dbReference type="SAM" id="Coils"/>
    </source>
</evidence>
<evidence type="ECO:0000313" key="3">
    <source>
        <dbReference type="Proteomes" id="UP001224775"/>
    </source>
</evidence>
<accession>A0AAD8YD05</accession>
<gene>
    <name evidence="2" type="ORF">QTG54_005479</name>
</gene>
<dbReference type="AlphaFoldDB" id="A0AAD8YD05"/>
<proteinExistence type="predicted"/>
<sequence>MAEINDEADLLDFVHDLDFDQYDQDLELQALMGQVKERIKRLQREKKKDETTLRTCVDSETANARAEKLDSQVLVDCVPSNMDANEDESDDVNSIANTVMSESTIRSVHSRKSLAVLVTRARERIIGMMDPIEEGKMPQPNQSTITNDDGQKKKIDVYKLPFKIGILRFDLPLPLMLICYLMNLFKNRL</sequence>
<organism evidence="2 3">
    <name type="scientific">Skeletonema marinoi</name>
    <dbReference type="NCBI Taxonomy" id="267567"/>
    <lineage>
        <taxon>Eukaryota</taxon>
        <taxon>Sar</taxon>
        <taxon>Stramenopiles</taxon>
        <taxon>Ochrophyta</taxon>
        <taxon>Bacillariophyta</taxon>
        <taxon>Coscinodiscophyceae</taxon>
        <taxon>Thalassiosirophycidae</taxon>
        <taxon>Thalassiosirales</taxon>
        <taxon>Skeletonemataceae</taxon>
        <taxon>Skeletonema</taxon>
        <taxon>Skeletonema marinoi-dohrnii complex</taxon>
    </lineage>
</organism>
<dbReference type="PANTHER" id="PTHR41747">
    <property type="entry name" value="CHROMOSOME UNDETERMINED SCAFFOLD_128, WHOLE GENOME SHOTGUN SEQUENCE"/>
    <property type="match status" value="1"/>
</dbReference>
<dbReference type="Proteomes" id="UP001224775">
    <property type="component" value="Unassembled WGS sequence"/>
</dbReference>
<dbReference type="EMBL" id="JATAAI010000008">
    <property type="protein sequence ID" value="KAK1743882.1"/>
    <property type="molecule type" value="Genomic_DNA"/>
</dbReference>
<reference evidence="2" key="1">
    <citation type="submission" date="2023-06" db="EMBL/GenBank/DDBJ databases">
        <title>Survivors Of The Sea: Transcriptome response of Skeletonema marinoi to long-term dormancy.</title>
        <authorList>
            <person name="Pinder M.I.M."/>
            <person name="Kourtchenko O."/>
            <person name="Robertson E.K."/>
            <person name="Larsson T."/>
            <person name="Maumus F."/>
            <person name="Osuna-Cruz C.M."/>
            <person name="Vancaester E."/>
            <person name="Stenow R."/>
            <person name="Vandepoele K."/>
            <person name="Ploug H."/>
            <person name="Bruchert V."/>
            <person name="Godhe A."/>
            <person name="Topel M."/>
        </authorList>
    </citation>
    <scope>NUCLEOTIDE SEQUENCE</scope>
    <source>
        <strain evidence="2">R05AC</strain>
    </source>
</reference>
<comment type="caution">
    <text evidence="2">The sequence shown here is derived from an EMBL/GenBank/DDBJ whole genome shotgun (WGS) entry which is preliminary data.</text>
</comment>
<evidence type="ECO:0000313" key="2">
    <source>
        <dbReference type="EMBL" id="KAK1743882.1"/>
    </source>
</evidence>
<protein>
    <submittedName>
        <fullName evidence="2">Uncharacterized protein</fullName>
    </submittedName>
</protein>
<feature type="coiled-coil region" evidence="1">
    <location>
        <begin position="25"/>
        <end position="52"/>
    </location>
</feature>
<dbReference type="PANTHER" id="PTHR41747:SF1">
    <property type="entry name" value="CHROMOSOME UNDETERMINED SCAFFOLD_128, WHOLE GENOME SHOTGUN SEQUENCE"/>
    <property type="match status" value="1"/>
</dbReference>
<keyword evidence="1" id="KW-0175">Coiled coil</keyword>
<name>A0AAD8YD05_9STRA</name>